<evidence type="ECO:0000313" key="2">
    <source>
        <dbReference type="EMBL" id="KAF3534360.1"/>
    </source>
</evidence>
<feature type="chain" id="PRO_5046142381" evidence="1">
    <location>
        <begin position="19"/>
        <end position="172"/>
    </location>
</feature>
<comment type="caution">
    <text evidence="2">The sequence shown here is derived from an EMBL/GenBank/DDBJ whole genome shotgun (WGS) entry which is preliminary data.</text>
</comment>
<evidence type="ECO:0000256" key="1">
    <source>
        <dbReference type="SAM" id="SignalP"/>
    </source>
</evidence>
<gene>
    <name evidence="2" type="ORF">DY000_02039886</name>
</gene>
<proteinExistence type="predicted"/>
<keyword evidence="1" id="KW-0732">Signal</keyword>
<protein>
    <submittedName>
        <fullName evidence="2">Uncharacterized protein</fullName>
    </submittedName>
</protein>
<name>A0ABQ7BQB5_BRACR</name>
<feature type="signal peptide" evidence="1">
    <location>
        <begin position="1"/>
        <end position="18"/>
    </location>
</feature>
<reference evidence="2 3" key="1">
    <citation type="journal article" date="2020" name="BMC Genomics">
        <title>Intraspecific diversification of the crop wild relative Brassica cretica Lam. using demographic model selection.</title>
        <authorList>
            <person name="Kioukis A."/>
            <person name="Michalopoulou V.A."/>
            <person name="Briers L."/>
            <person name="Pirintsos S."/>
            <person name="Studholme D.J."/>
            <person name="Pavlidis P."/>
            <person name="Sarris P.F."/>
        </authorList>
    </citation>
    <scope>NUCLEOTIDE SEQUENCE [LARGE SCALE GENOMIC DNA]</scope>
    <source>
        <strain evidence="3">cv. PFS-1207/04</strain>
    </source>
</reference>
<dbReference type="EMBL" id="QGKV02001507">
    <property type="protein sequence ID" value="KAF3534360.1"/>
    <property type="molecule type" value="Genomic_DNA"/>
</dbReference>
<accession>A0ABQ7BQB5</accession>
<evidence type="ECO:0000313" key="3">
    <source>
        <dbReference type="Proteomes" id="UP000266723"/>
    </source>
</evidence>
<keyword evidence="3" id="KW-1185">Reference proteome</keyword>
<dbReference type="Proteomes" id="UP000266723">
    <property type="component" value="Unassembled WGS sequence"/>
</dbReference>
<organism evidence="2 3">
    <name type="scientific">Brassica cretica</name>
    <name type="common">Mustard</name>
    <dbReference type="NCBI Taxonomy" id="69181"/>
    <lineage>
        <taxon>Eukaryota</taxon>
        <taxon>Viridiplantae</taxon>
        <taxon>Streptophyta</taxon>
        <taxon>Embryophyta</taxon>
        <taxon>Tracheophyta</taxon>
        <taxon>Spermatophyta</taxon>
        <taxon>Magnoliopsida</taxon>
        <taxon>eudicotyledons</taxon>
        <taxon>Gunneridae</taxon>
        <taxon>Pentapetalae</taxon>
        <taxon>rosids</taxon>
        <taxon>malvids</taxon>
        <taxon>Brassicales</taxon>
        <taxon>Brassicaceae</taxon>
        <taxon>Brassiceae</taxon>
        <taxon>Brassica</taxon>
    </lineage>
</organism>
<sequence length="172" mass="17968">MCPGLGQNVFHGLSLVLGQLLIEVPVGEQASLEGRDCSGDVAFGNGHLLLIEVFAAGELFHKHVAEDSEGRYGPGGLVDIPLQGRSLVPVIRLHAGEGEFPGHLDQGDLIRERSIGVSNHRRLIFAAPSGASLSGSAPIVFSRVTASLCDVVGGRVAPVLEFGVSRVGMGRI</sequence>